<dbReference type="Gene3D" id="1.25.10.10">
    <property type="entry name" value="Leucine-rich Repeat Variant"/>
    <property type="match status" value="4"/>
</dbReference>
<reference evidence="9" key="1">
    <citation type="submission" date="2024-02" db="UniProtKB">
        <authorList>
            <consortium name="WormBaseParasite"/>
        </authorList>
    </citation>
    <scope>IDENTIFICATION</scope>
</reference>
<dbReference type="GO" id="GO:0008017">
    <property type="term" value="F:microtubule binding"/>
    <property type="evidence" value="ECO:0007669"/>
    <property type="project" value="TreeGrafter"/>
</dbReference>
<evidence type="ECO:0000256" key="5">
    <source>
        <dbReference type="PROSITE-ProRule" id="PRU00103"/>
    </source>
</evidence>
<keyword evidence="2" id="KW-0963">Cytoplasm</keyword>
<dbReference type="GO" id="GO:1902903">
    <property type="term" value="P:regulation of supramolecular fiber organization"/>
    <property type="evidence" value="ECO:0007669"/>
    <property type="project" value="UniProtKB-ARBA"/>
</dbReference>
<evidence type="ECO:0000256" key="2">
    <source>
        <dbReference type="ARBA" id="ARBA00022490"/>
    </source>
</evidence>
<feature type="domain" description="TOG" evidence="7">
    <location>
        <begin position="1"/>
        <end position="224"/>
    </location>
</feature>
<dbReference type="GO" id="GO:0031110">
    <property type="term" value="P:regulation of microtubule polymerization or depolymerization"/>
    <property type="evidence" value="ECO:0007669"/>
    <property type="project" value="UniProtKB-ARBA"/>
</dbReference>
<evidence type="ECO:0000313" key="8">
    <source>
        <dbReference type="Proteomes" id="UP000887575"/>
    </source>
</evidence>
<dbReference type="GO" id="GO:0090307">
    <property type="term" value="P:mitotic spindle assembly"/>
    <property type="evidence" value="ECO:0007669"/>
    <property type="project" value="TreeGrafter"/>
</dbReference>
<evidence type="ECO:0000256" key="3">
    <source>
        <dbReference type="ARBA" id="ARBA00022737"/>
    </source>
</evidence>
<comment type="subcellular location">
    <subcellularLocation>
        <location evidence="1">Cytoplasm</location>
        <location evidence="1">Cytoskeleton</location>
    </subcellularLocation>
</comment>
<dbReference type="GO" id="GO:0005876">
    <property type="term" value="C:spindle microtubule"/>
    <property type="evidence" value="ECO:0007669"/>
    <property type="project" value="TreeGrafter"/>
</dbReference>
<feature type="compositionally biased region" description="Low complexity" evidence="6">
    <location>
        <begin position="942"/>
        <end position="967"/>
    </location>
</feature>
<evidence type="ECO:0000256" key="1">
    <source>
        <dbReference type="ARBA" id="ARBA00004245"/>
    </source>
</evidence>
<dbReference type="Pfam" id="PF02985">
    <property type="entry name" value="HEAT"/>
    <property type="match status" value="1"/>
</dbReference>
<evidence type="ECO:0000256" key="4">
    <source>
        <dbReference type="ARBA" id="ARBA00023212"/>
    </source>
</evidence>
<dbReference type="PROSITE" id="PS50077">
    <property type="entry name" value="HEAT_REPEAT"/>
    <property type="match status" value="1"/>
</dbReference>
<dbReference type="GO" id="GO:0040001">
    <property type="term" value="P:establishment of mitotic spindle localization"/>
    <property type="evidence" value="ECO:0007669"/>
    <property type="project" value="TreeGrafter"/>
</dbReference>
<dbReference type="GO" id="GO:0005815">
    <property type="term" value="C:microtubule organizing center"/>
    <property type="evidence" value="ECO:0007669"/>
    <property type="project" value="TreeGrafter"/>
</dbReference>
<dbReference type="PANTHER" id="PTHR21567">
    <property type="entry name" value="CLASP"/>
    <property type="match status" value="1"/>
</dbReference>
<feature type="region of interest" description="Disordered" evidence="6">
    <location>
        <begin position="583"/>
        <end position="623"/>
    </location>
</feature>
<dbReference type="PANTHER" id="PTHR21567:SF9">
    <property type="entry name" value="CLIP-ASSOCIATING PROTEIN"/>
    <property type="match status" value="1"/>
</dbReference>
<feature type="domain" description="TOG" evidence="7">
    <location>
        <begin position="991"/>
        <end position="1223"/>
    </location>
</feature>
<name>A0AAF3F605_9BILA</name>
<proteinExistence type="predicted"/>
<dbReference type="Pfam" id="PF12348">
    <property type="entry name" value="CLASP_N"/>
    <property type="match status" value="1"/>
</dbReference>
<dbReference type="SMART" id="SM01349">
    <property type="entry name" value="TOG"/>
    <property type="match status" value="3"/>
</dbReference>
<accession>A0AAF3F605</accession>
<feature type="compositionally biased region" description="Low complexity" evidence="6">
    <location>
        <begin position="246"/>
        <end position="255"/>
    </location>
</feature>
<dbReference type="InterPro" id="IPR024395">
    <property type="entry name" value="CLASP_N_dom"/>
</dbReference>
<dbReference type="InterPro" id="IPR021133">
    <property type="entry name" value="HEAT_type_2"/>
</dbReference>
<dbReference type="InterPro" id="IPR011989">
    <property type="entry name" value="ARM-like"/>
</dbReference>
<dbReference type="GO" id="GO:0000776">
    <property type="term" value="C:kinetochore"/>
    <property type="evidence" value="ECO:0007669"/>
    <property type="project" value="TreeGrafter"/>
</dbReference>
<dbReference type="Proteomes" id="UP000887575">
    <property type="component" value="Unassembled WGS sequence"/>
</dbReference>
<dbReference type="GO" id="GO:0072686">
    <property type="term" value="C:mitotic spindle"/>
    <property type="evidence" value="ECO:0007669"/>
    <property type="project" value="TreeGrafter"/>
</dbReference>
<dbReference type="AlphaFoldDB" id="A0AAF3F605"/>
<dbReference type="GO" id="GO:0045180">
    <property type="term" value="C:basal cortex"/>
    <property type="evidence" value="ECO:0007669"/>
    <property type="project" value="TreeGrafter"/>
</dbReference>
<dbReference type="InterPro" id="IPR016024">
    <property type="entry name" value="ARM-type_fold"/>
</dbReference>
<protein>
    <submittedName>
        <fullName evidence="9">TOG domain-containing protein</fullName>
    </submittedName>
</protein>
<feature type="domain" description="TOG" evidence="7">
    <location>
        <begin position="297"/>
        <end position="526"/>
    </location>
</feature>
<keyword evidence="8" id="KW-1185">Reference proteome</keyword>
<dbReference type="WBParaSite" id="MBELARI_LOCUS21924">
    <property type="protein sequence ID" value="MBELARI_LOCUS21924"/>
    <property type="gene ID" value="MBELARI_LOCUS21924"/>
</dbReference>
<feature type="compositionally biased region" description="Polar residues" evidence="6">
    <location>
        <begin position="519"/>
        <end position="531"/>
    </location>
</feature>
<feature type="region of interest" description="Disordered" evidence="6">
    <location>
        <begin position="238"/>
        <end position="263"/>
    </location>
</feature>
<dbReference type="SUPFAM" id="SSF48371">
    <property type="entry name" value="ARM repeat"/>
    <property type="match status" value="2"/>
</dbReference>
<sequence>MSWLADLLVKNSSDPRERLELGQALVSSLQIQPLPTDSTQLNDFCDIAFQWLAGSNFKVALLALEALDVAVNVNGPVLMPYLIDRITQMIDRLGDSKTAVRMSTSDLLFTMATNGPQIILEKVMPALGHRVWMVRCGGMDVITRIVINNKALTPQIARFLPTFCALMADPNPEVRESANEALAQLMAAFGPEIVQSIQQQKLLPDKKLEQLAARCEEALRNSPVRSSRPTTRIAQVRRFPPPTQPQPQQSFLPQRMSSHDPSRIDNEMRSAKLEAGVITEENIRDAFPQAPPQLTRPFAEELEAVKAIILDINLDWAKRQAALKRIREVAMLDEANGEVFAASIKAMTSGLTANLKDLRSQIMKETCITLCFLCERFGLRMMRLGEAVMPALLNHLKNSQNVFWSCAQVTAMVIMQCIQSPAIIQPILREFDSKAKKVREAVLILAEKALSWPPQFLQDSMKSIEKAIKNGICDADAATRAAAKVTYGTFEACCPERAQMLYLSLGPDGQKRLNAPGSKPQSRSTSQQSLVGNDAGTMRKPFMPRYPSNDRRGIADMNSSFGRSASAIDASAVAMLQSGLRRPKNPYLMGRTPVRNPIVTSQPPSRSGSPTRMGNGRGAPTRQVQPTARINTGLVRPQNHIAAYGRQKTQEDIQKALRQVQANFGFDENGFGEFARPKVPPARFQKSQEINLANVIQLIESNEDIEKRRGLETLNKMISQKAPLSSDDIKLLSDALGRIVAGARHGVMASFSDMMTSFIVTYAKSFDLNSLDFLLRQLILKAAMEVLPANAERYTKVIGSIHAHVDAQTQLVLISKKIQEPHTGYSPKVRLRMLQFLADVLKTPDACLSLNSPEVKAAVQQILTQIQDQKFAMLKPISEQVIQNLFAISVSEFSAILSQMPNQYKQLAHALLKKDPPANGSPSHTSSSIREITQKMQACQMTPTPETSTSTPASLRTTYASPTTTATTDEDGTSDSTDFEILETTQHLTHDIPRQSDRIKDILQSLKSYTKNAPYDSRNGLSWLNQMLKDKSFTVWDEYFAPCLLAIFDLLKVEDDVVVKMSLRLLEKFCFAQPQRFGPFAVTTILKVLDVCRNTNPTVVQIAEKCASSMAKLLPRADVLKATVTIIQEEKDPRVPAALKMLATLANNIDVSEVGGLVDQVASYVITAFQNDEVTAVRKAAVTVMVAFHKKVPAIMTKYLDSLPAKKRKLLDVYIQRDQSASTHF</sequence>
<feature type="region of interest" description="Disordered" evidence="6">
    <location>
        <begin position="937"/>
        <end position="975"/>
    </location>
</feature>
<evidence type="ECO:0000259" key="7">
    <source>
        <dbReference type="SMART" id="SM01349"/>
    </source>
</evidence>
<feature type="compositionally biased region" description="Polar residues" evidence="6">
    <location>
        <begin position="598"/>
        <end position="612"/>
    </location>
</feature>
<feature type="repeat" description="HEAT" evidence="5">
    <location>
        <begin position="159"/>
        <end position="196"/>
    </location>
</feature>
<keyword evidence="3" id="KW-0677">Repeat</keyword>
<dbReference type="InterPro" id="IPR000357">
    <property type="entry name" value="HEAT"/>
</dbReference>
<evidence type="ECO:0000313" key="9">
    <source>
        <dbReference type="WBParaSite" id="MBELARI_LOCUS21924"/>
    </source>
</evidence>
<dbReference type="GO" id="GO:0005881">
    <property type="term" value="C:cytoplasmic microtubule"/>
    <property type="evidence" value="ECO:0007669"/>
    <property type="project" value="TreeGrafter"/>
</dbReference>
<feature type="region of interest" description="Disordered" evidence="6">
    <location>
        <begin position="509"/>
        <end position="558"/>
    </location>
</feature>
<dbReference type="InterPro" id="IPR034085">
    <property type="entry name" value="TOG"/>
</dbReference>
<keyword evidence="4" id="KW-0206">Cytoskeleton</keyword>
<evidence type="ECO:0000256" key="6">
    <source>
        <dbReference type="SAM" id="MobiDB-lite"/>
    </source>
</evidence>
<organism evidence="8 9">
    <name type="scientific">Mesorhabditis belari</name>
    <dbReference type="NCBI Taxonomy" id="2138241"/>
    <lineage>
        <taxon>Eukaryota</taxon>
        <taxon>Metazoa</taxon>
        <taxon>Ecdysozoa</taxon>
        <taxon>Nematoda</taxon>
        <taxon>Chromadorea</taxon>
        <taxon>Rhabditida</taxon>
        <taxon>Rhabditina</taxon>
        <taxon>Rhabditomorpha</taxon>
        <taxon>Rhabditoidea</taxon>
        <taxon>Rhabditidae</taxon>
        <taxon>Mesorhabditinae</taxon>
        <taxon>Mesorhabditis</taxon>
    </lineage>
</organism>